<reference evidence="2" key="1">
    <citation type="submission" date="2016-11" db="EMBL/GenBank/DDBJ databases">
        <authorList>
            <person name="Varghese N."/>
            <person name="Submissions S."/>
        </authorList>
    </citation>
    <scope>NUCLEOTIDE SEQUENCE [LARGE SCALE GENOMIC DNA]</scope>
    <source>
        <strain evidence="2">DSM 19055</strain>
    </source>
</reference>
<dbReference type="EMBL" id="FQWT01000001">
    <property type="protein sequence ID" value="SHG54512.1"/>
    <property type="molecule type" value="Genomic_DNA"/>
</dbReference>
<keyword evidence="2" id="KW-1185">Reference proteome</keyword>
<dbReference type="RefSeq" id="WP_073060279.1">
    <property type="nucleotide sequence ID" value="NZ_FQWT01000001.1"/>
</dbReference>
<evidence type="ECO:0000313" key="2">
    <source>
        <dbReference type="Proteomes" id="UP000184047"/>
    </source>
</evidence>
<dbReference type="eggNOG" id="ENOG503119Q">
    <property type="taxonomic scope" value="Bacteria"/>
</dbReference>
<accession>A0A1M5KNV2</accession>
<organism evidence="1 2">
    <name type="scientific">Chryseobacterium oranimense</name>
    <dbReference type="NCBI Taxonomy" id="421058"/>
    <lineage>
        <taxon>Bacteria</taxon>
        <taxon>Pseudomonadati</taxon>
        <taxon>Bacteroidota</taxon>
        <taxon>Flavobacteriia</taxon>
        <taxon>Flavobacteriales</taxon>
        <taxon>Weeksellaceae</taxon>
        <taxon>Chryseobacterium group</taxon>
        <taxon>Chryseobacterium</taxon>
    </lineage>
</organism>
<name>A0A1M5KNV2_9FLAO</name>
<dbReference type="OrthoDB" id="1262967at2"/>
<dbReference type="Proteomes" id="UP000184047">
    <property type="component" value="Unassembled WGS sequence"/>
</dbReference>
<gene>
    <name evidence="1" type="ORF">SAMN05421866_0781</name>
</gene>
<protein>
    <submittedName>
        <fullName evidence="1">Uncharacterized protein</fullName>
    </submittedName>
</protein>
<sequence length="146" mass="17401">MPFDQSVLTEKLKKRDHDFLILKKDILETVFNKDEIVFTLIKIRKSEIPDIHSFIISAMAASGSDEFEIQNSEIILRDRESMAGKIADFERRWKVRLELETYLDGEAQYVYETDADPSRQSYDSEISYIIEAEDFFIYFFTHHFYY</sequence>
<dbReference type="AlphaFoldDB" id="A0A1M5KNV2"/>
<evidence type="ECO:0000313" key="1">
    <source>
        <dbReference type="EMBL" id="SHG54512.1"/>
    </source>
</evidence>
<proteinExistence type="predicted"/>